<reference evidence="4" key="1">
    <citation type="submission" date="2025-08" db="UniProtKB">
        <authorList>
            <consortium name="RefSeq"/>
        </authorList>
    </citation>
    <scope>IDENTIFICATION</scope>
</reference>
<dbReference type="SMART" id="SM00114">
    <property type="entry name" value="CARD"/>
    <property type="match status" value="1"/>
</dbReference>
<feature type="region of interest" description="Disordered" evidence="1">
    <location>
        <begin position="1"/>
        <end position="20"/>
    </location>
</feature>
<feature type="domain" description="CARD" evidence="2">
    <location>
        <begin position="26"/>
        <end position="117"/>
    </location>
</feature>
<dbReference type="Pfam" id="PF02174">
    <property type="entry name" value="IRS"/>
    <property type="match status" value="1"/>
</dbReference>
<name>A0ABM1E1T8_PRICU</name>
<sequence>MSSDSNVMLQGGLRQQQRMKPPLRNMDAAKRESLIKNRDEIVERTQPHLAAILARLLEEGVVGQHIYDIISAKPTPAERAAKLVHILLEKDNRTYDVFASALHNNDLADLARKMAATAFEIETDLPANLHAVELHIEEKTLRILEGKLEGRPHSRGGGDSVIEAALHRGKVPPAAHYLSSPPAEIKDLLQKIVVGIGKLRNRRTPGFTLVYGDVETKSESDLTAAAMHVPELWQTTADGQADFPSDVIWQKIDIVRDDAELFLKTKTILSRLDEKYKHHRQPTCLADAHIALQQVLTNNPHCLLILEDVRSFKVIEHFNVHPRTLVTTHDKQLVDRVKQDLTSALVDLVYVGTSSTTYVPNFRDSVFRRSAGPMDAGGSANNGSFVAHDDSTEEPTFAVQPIETDALRTTPKLRPDANYRLHIAHEIVYVTPAATPNAILYQWRYECIREYSSRPAMFYFKSIDGREERQFRFKTEPGKGKELHEKMRIAARRRMEELSQR</sequence>
<dbReference type="SMART" id="SM01244">
    <property type="entry name" value="IRS"/>
    <property type="match status" value="1"/>
</dbReference>
<evidence type="ECO:0000256" key="1">
    <source>
        <dbReference type="SAM" id="MobiDB-lite"/>
    </source>
</evidence>
<dbReference type="SUPFAM" id="SSF47986">
    <property type="entry name" value="DEATH domain"/>
    <property type="match status" value="1"/>
</dbReference>
<dbReference type="GeneID" id="106808101"/>
<evidence type="ECO:0000313" key="3">
    <source>
        <dbReference type="Proteomes" id="UP000695022"/>
    </source>
</evidence>
<dbReference type="RefSeq" id="XP_014666159.1">
    <property type="nucleotide sequence ID" value="XM_014810673.1"/>
</dbReference>
<gene>
    <name evidence="4" type="primary">LOC106808101</name>
</gene>
<keyword evidence="3" id="KW-1185">Reference proteome</keyword>
<proteinExistence type="predicted"/>
<protein>
    <submittedName>
        <fullName evidence="4">Uncharacterized protein LOC106808101 isoform X1</fullName>
    </submittedName>
</protein>
<dbReference type="PANTHER" id="PTHR22845:SF5">
    <property type="entry name" value="APOPTOTIC PROTEASE-ACTIVATING FACTOR 1"/>
    <property type="match status" value="1"/>
</dbReference>
<dbReference type="PROSITE" id="PS50209">
    <property type="entry name" value="CARD"/>
    <property type="match status" value="1"/>
</dbReference>
<dbReference type="InterPro" id="IPR011993">
    <property type="entry name" value="PH-like_dom_sf"/>
</dbReference>
<dbReference type="InterPro" id="IPR001315">
    <property type="entry name" value="CARD"/>
</dbReference>
<dbReference type="Gene3D" id="3.40.50.300">
    <property type="entry name" value="P-loop containing nucleotide triphosphate hydrolases"/>
    <property type="match status" value="1"/>
</dbReference>
<dbReference type="InterPro" id="IPR027417">
    <property type="entry name" value="P-loop_NTPase"/>
</dbReference>
<dbReference type="PANTHER" id="PTHR22845">
    <property type="entry name" value="APOPTOTIC PROTEASE-ACTIVATING FACTOR 1"/>
    <property type="match status" value="1"/>
</dbReference>
<dbReference type="CDD" id="cd01671">
    <property type="entry name" value="CARD"/>
    <property type="match status" value="1"/>
</dbReference>
<evidence type="ECO:0000313" key="4">
    <source>
        <dbReference type="RefSeq" id="XP_014666159.1"/>
    </source>
</evidence>
<evidence type="ECO:0000259" key="2">
    <source>
        <dbReference type="PROSITE" id="PS50209"/>
    </source>
</evidence>
<dbReference type="Pfam" id="PF00619">
    <property type="entry name" value="CARD"/>
    <property type="match status" value="1"/>
</dbReference>
<accession>A0ABM1E1T8</accession>
<dbReference type="Gene3D" id="1.10.533.10">
    <property type="entry name" value="Death Domain, Fas"/>
    <property type="match status" value="1"/>
</dbReference>
<dbReference type="Proteomes" id="UP000695022">
    <property type="component" value="Unplaced"/>
</dbReference>
<dbReference type="InterPro" id="IPR002404">
    <property type="entry name" value="IRS_PTB"/>
</dbReference>
<organism evidence="3 4">
    <name type="scientific">Priapulus caudatus</name>
    <name type="common">Priapulid worm</name>
    <dbReference type="NCBI Taxonomy" id="37621"/>
    <lineage>
        <taxon>Eukaryota</taxon>
        <taxon>Metazoa</taxon>
        <taxon>Ecdysozoa</taxon>
        <taxon>Scalidophora</taxon>
        <taxon>Priapulida</taxon>
        <taxon>Priapulimorpha</taxon>
        <taxon>Priapulimorphida</taxon>
        <taxon>Priapulidae</taxon>
        <taxon>Priapulus</taxon>
    </lineage>
</organism>
<feature type="compositionally biased region" description="Polar residues" evidence="1">
    <location>
        <begin position="1"/>
        <end position="18"/>
    </location>
</feature>
<dbReference type="Gene3D" id="2.30.29.30">
    <property type="entry name" value="Pleckstrin-homology domain (PH domain)/Phosphotyrosine-binding domain (PTB)"/>
    <property type="match status" value="1"/>
</dbReference>
<dbReference type="InterPro" id="IPR011029">
    <property type="entry name" value="DEATH-like_dom_sf"/>
</dbReference>